<sequence>MNETEDGFVEGYLEEFSKNDNSLLSITLSKTTISPIVTLTGVFRINNACLYLLDESIVLIATSGQNESQILNQYKTASILPLDVINVVSKTSDFSKPTSSIGSIKKASKFCRKSMSLAATNTIGSQIKTAVPGGCQSRNLIPKRLSIIVPVNAIFTQTGKIACSQQLSLSEHDDILILSNNLMESSHTDVPLQENAGTPCCTTMTDISMKLCLRFGEHLFFSFVQYERFQYFLHPVDDELFGLRDRAEQRHAGGRIAPVPLNVSETMPIRYYGSDCFFVILPAQ</sequence>
<dbReference type="AlphaFoldDB" id="A0A915HSS6"/>
<reference evidence="2" key="1">
    <citation type="submission" date="2022-11" db="UniProtKB">
        <authorList>
            <consortium name="WormBaseParasite"/>
        </authorList>
    </citation>
    <scope>IDENTIFICATION</scope>
</reference>
<dbReference type="WBParaSite" id="nRc.2.0.1.t04814-RA">
    <property type="protein sequence ID" value="nRc.2.0.1.t04814-RA"/>
    <property type="gene ID" value="nRc.2.0.1.g04814"/>
</dbReference>
<dbReference type="Proteomes" id="UP000887565">
    <property type="component" value="Unplaced"/>
</dbReference>
<evidence type="ECO:0000313" key="2">
    <source>
        <dbReference type="WBParaSite" id="nRc.2.0.1.t04814-RA"/>
    </source>
</evidence>
<keyword evidence="1" id="KW-1185">Reference proteome</keyword>
<accession>A0A915HSS6</accession>
<organism evidence="1 2">
    <name type="scientific">Romanomermis culicivorax</name>
    <name type="common">Nematode worm</name>
    <dbReference type="NCBI Taxonomy" id="13658"/>
    <lineage>
        <taxon>Eukaryota</taxon>
        <taxon>Metazoa</taxon>
        <taxon>Ecdysozoa</taxon>
        <taxon>Nematoda</taxon>
        <taxon>Enoplea</taxon>
        <taxon>Dorylaimia</taxon>
        <taxon>Mermithida</taxon>
        <taxon>Mermithoidea</taxon>
        <taxon>Mermithidae</taxon>
        <taxon>Romanomermis</taxon>
    </lineage>
</organism>
<name>A0A915HSS6_ROMCU</name>
<proteinExistence type="predicted"/>
<protein>
    <submittedName>
        <fullName evidence="2">Uncharacterized protein</fullName>
    </submittedName>
</protein>
<evidence type="ECO:0000313" key="1">
    <source>
        <dbReference type="Proteomes" id="UP000887565"/>
    </source>
</evidence>